<dbReference type="GO" id="GO:0046872">
    <property type="term" value="F:metal ion binding"/>
    <property type="evidence" value="ECO:0007669"/>
    <property type="project" value="UniProtKB-KW"/>
</dbReference>
<feature type="binding site" description="covalent" evidence="13">
    <location>
        <position position="142"/>
    </location>
    <ligand>
        <name>heme</name>
        <dbReference type="ChEBI" id="CHEBI:30413"/>
        <label>3</label>
    </ligand>
</feature>
<dbReference type="PANTHER" id="PTHR30333:SF1">
    <property type="entry name" value="CYTOCHROME C-TYPE PROTEIN NAPC"/>
    <property type="match status" value="1"/>
</dbReference>
<evidence type="ECO:0000256" key="7">
    <source>
        <dbReference type="ARBA" id="ARBA00022723"/>
    </source>
</evidence>
<evidence type="ECO:0000256" key="1">
    <source>
        <dbReference type="ARBA" id="ARBA00004162"/>
    </source>
</evidence>
<evidence type="ECO:0000256" key="11">
    <source>
        <dbReference type="ARBA" id="ARBA00023136"/>
    </source>
</evidence>
<evidence type="ECO:0000313" key="17">
    <source>
        <dbReference type="EMBL" id="MBT2990593.1"/>
    </source>
</evidence>
<evidence type="ECO:0000256" key="14">
    <source>
        <dbReference type="PIRSR" id="PIRSR000013-2"/>
    </source>
</evidence>
<gene>
    <name evidence="17" type="ORF">KME65_16675</name>
</gene>
<feature type="domain" description="NapC/NirT cytochrome c N-terminal" evidence="16">
    <location>
        <begin position="13"/>
        <end position="180"/>
    </location>
</feature>
<feature type="binding site" description="covalent" evidence="13">
    <location>
        <position position="77"/>
    </location>
    <ligand>
        <name>heme</name>
        <dbReference type="ChEBI" id="CHEBI:30413"/>
        <label>2</label>
    </ligand>
</feature>
<dbReference type="InterPro" id="IPR005126">
    <property type="entry name" value="NapC/NirT_cyt_c_N"/>
</dbReference>
<organism evidence="17 18">
    <name type="scientific">Candidatus Thiodiazotropha taylori</name>
    <dbReference type="NCBI Taxonomy" id="2792791"/>
    <lineage>
        <taxon>Bacteria</taxon>
        <taxon>Pseudomonadati</taxon>
        <taxon>Pseudomonadota</taxon>
        <taxon>Gammaproteobacteria</taxon>
        <taxon>Chromatiales</taxon>
        <taxon>Sedimenticolaceae</taxon>
        <taxon>Candidatus Thiodiazotropha</taxon>
    </lineage>
</organism>
<feature type="binding site" description="axial binding residue" evidence="14">
    <location>
        <position position="96"/>
    </location>
    <ligand>
        <name>heme</name>
        <dbReference type="ChEBI" id="CHEBI:30413"/>
        <label>1</label>
    </ligand>
    <ligandPart>
        <name>Fe</name>
        <dbReference type="ChEBI" id="CHEBI:18248"/>
    </ligandPart>
</feature>
<keyword evidence="4" id="KW-1003">Cell membrane</keyword>
<evidence type="ECO:0000256" key="10">
    <source>
        <dbReference type="ARBA" id="ARBA00023004"/>
    </source>
</evidence>
<keyword evidence="6 15" id="KW-0812">Transmembrane</keyword>
<sequence>MSKWKLPYFITRQVLIALVIGGIAGIGFMLFLIEFDDLTSSEAFCTTCHSMEIAAQAYRESTHYNPVSGVRASCGDCHVSEGVIAATWDHILGGKDLLTQISGKLFGPDYDDPVVNALHLPQAAFEARKWFRSKDSATCRRCHVLEAIQGKRADTNAIHLEETDGKSCIDCHINLVHRKVPDEKTFKKDRWRQMVEEEFGLEPGSALDYLSK</sequence>
<feature type="binding site" description="covalent" evidence="13">
    <location>
        <position position="168"/>
    </location>
    <ligand>
        <name>heme</name>
        <dbReference type="ChEBI" id="CHEBI:30413"/>
        <label>4</label>
    </ligand>
</feature>
<comment type="subcellular location">
    <subcellularLocation>
        <location evidence="1">Cell membrane</location>
        <topology evidence="1">Single-pass membrane protein</topology>
    </subcellularLocation>
</comment>
<evidence type="ECO:0000256" key="5">
    <source>
        <dbReference type="ARBA" id="ARBA00022617"/>
    </source>
</evidence>
<dbReference type="InterPro" id="IPR024717">
    <property type="entry name" value="NapC/NirT/NrfH"/>
</dbReference>
<name>A0A944MEW9_9GAMM</name>
<comment type="similarity">
    <text evidence="2">Belongs to the NapC/NirT/NrfH family.</text>
</comment>
<dbReference type="Pfam" id="PF03264">
    <property type="entry name" value="Cytochrom_NNT"/>
    <property type="match status" value="1"/>
</dbReference>
<dbReference type="InterPro" id="IPR036280">
    <property type="entry name" value="Multihaem_cyt_sf"/>
</dbReference>
<protein>
    <recommendedName>
        <fullName evidence="12">Cytochrome c-type protein</fullName>
    </recommendedName>
</protein>
<evidence type="ECO:0000256" key="8">
    <source>
        <dbReference type="ARBA" id="ARBA00022982"/>
    </source>
</evidence>
<evidence type="ECO:0000256" key="13">
    <source>
        <dbReference type="PIRSR" id="PIRSR000013-1"/>
    </source>
</evidence>
<feature type="binding site" description="covalent" evidence="13">
    <location>
        <position position="48"/>
    </location>
    <ligand>
        <name>heme</name>
        <dbReference type="ChEBI" id="CHEBI:30413"/>
        <label>1</label>
    </ligand>
</feature>
<evidence type="ECO:0000256" key="9">
    <source>
        <dbReference type="ARBA" id="ARBA00022989"/>
    </source>
</evidence>
<feature type="binding site" description="covalent" evidence="13">
    <location>
        <position position="139"/>
    </location>
    <ligand>
        <name>heme</name>
        <dbReference type="ChEBI" id="CHEBI:30413"/>
        <label>4</label>
    </ligand>
</feature>
<evidence type="ECO:0000256" key="4">
    <source>
        <dbReference type="ARBA" id="ARBA00022475"/>
    </source>
</evidence>
<dbReference type="AlphaFoldDB" id="A0A944MEW9"/>
<dbReference type="Gene3D" id="1.10.3820.10">
    <property type="entry name" value="Di-heme elbow motif domain"/>
    <property type="match status" value="1"/>
</dbReference>
<evidence type="ECO:0000256" key="3">
    <source>
        <dbReference type="ARBA" id="ARBA00022448"/>
    </source>
</evidence>
<keyword evidence="8 12" id="KW-0249">Electron transport</keyword>
<accession>A0A944MEW9</accession>
<feature type="binding site" description="axial binding residue" evidence="14">
    <location>
        <position position="172"/>
    </location>
    <ligand>
        <name>heme</name>
        <dbReference type="ChEBI" id="CHEBI:30413"/>
        <label>4</label>
    </ligand>
    <ligandPart>
        <name>Fe</name>
        <dbReference type="ChEBI" id="CHEBI:18248"/>
    </ligandPart>
</feature>
<comment type="PTM">
    <text evidence="12">Binds 4 heme groups per subunit.</text>
</comment>
<keyword evidence="11 15" id="KW-0472">Membrane</keyword>
<keyword evidence="10 12" id="KW-0408">Iron</keyword>
<dbReference type="GO" id="GO:0020037">
    <property type="term" value="F:heme binding"/>
    <property type="evidence" value="ECO:0007669"/>
    <property type="project" value="InterPro"/>
</dbReference>
<dbReference type="InterPro" id="IPR038266">
    <property type="entry name" value="NapC/NirT_cytc_sf"/>
</dbReference>
<keyword evidence="5 12" id="KW-0349">Heme</keyword>
<dbReference type="InterPro" id="IPR051174">
    <property type="entry name" value="Cytochrome_c-type_ET"/>
</dbReference>
<dbReference type="EMBL" id="JAHHGM010000018">
    <property type="protein sequence ID" value="MBT2990593.1"/>
    <property type="molecule type" value="Genomic_DNA"/>
</dbReference>
<evidence type="ECO:0000256" key="2">
    <source>
        <dbReference type="ARBA" id="ARBA00007395"/>
    </source>
</evidence>
<dbReference type="SUPFAM" id="SSF48695">
    <property type="entry name" value="Multiheme cytochromes"/>
    <property type="match status" value="1"/>
</dbReference>
<feature type="binding site" description="covalent" evidence="13">
    <location>
        <position position="171"/>
    </location>
    <ligand>
        <name>heme</name>
        <dbReference type="ChEBI" id="CHEBI:30413"/>
        <label>4</label>
    </ligand>
</feature>
<feature type="binding site" description="axial binding residue" evidence="14">
    <location>
        <position position="143"/>
    </location>
    <ligand>
        <name>heme</name>
        <dbReference type="ChEBI" id="CHEBI:30413"/>
        <label>3</label>
    </ligand>
    <ligandPart>
        <name>Fe</name>
        <dbReference type="ChEBI" id="CHEBI:18248"/>
    </ligandPart>
</feature>
<reference evidence="17 18" key="1">
    <citation type="submission" date="2021-05" db="EMBL/GenBank/DDBJ databases">
        <title>Genetic and Functional Diversity in Clade A Lucinid endosymbionts from the Bahamas.</title>
        <authorList>
            <person name="Giani N.M."/>
            <person name="Engel A.S."/>
            <person name="Campbell B.J."/>
        </authorList>
    </citation>
    <scope>NUCLEOTIDE SEQUENCE [LARGE SCALE GENOMIC DNA]</scope>
    <source>
        <strain evidence="17">LUC16012Gg_MoonRockCtena</strain>
    </source>
</reference>
<dbReference type="Proteomes" id="UP000770889">
    <property type="component" value="Unassembled WGS sequence"/>
</dbReference>
<comment type="cofactor">
    <cofactor evidence="13">
        <name>heme</name>
        <dbReference type="ChEBI" id="CHEBI:30413"/>
    </cofactor>
    <text evidence="13">Binds 4 heme groups per subunit.</text>
</comment>
<proteinExistence type="inferred from homology"/>
<feature type="binding site" evidence="13">
    <location>
        <position position="96"/>
    </location>
    <ligand>
        <name>a menaquinol</name>
        <dbReference type="ChEBI" id="CHEBI:18151"/>
    </ligand>
</feature>
<evidence type="ECO:0000259" key="16">
    <source>
        <dbReference type="Pfam" id="PF03264"/>
    </source>
</evidence>
<dbReference type="GO" id="GO:0009055">
    <property type="term" value="F:electron transfer activity"/>
    <property type="evidence" value="ECO:0007669"/>
    <property type="project" value="TreeGrafter"/>
</dbReference>
<dbReference type="PIRSF" id="PIRSF000013">
    <property type="entry name" value="4_hem_cytochrm_NapC"/>
    <property type="match status" value="1"/>
</dbReference>
<feature type="binding site" description="axial binding residue" evidence="14">
    <location>
        <position position="78"/>
    </location>
    <ligand>
        <name>heme</name>
        <dbReference type="ChEBI" id="CHEBI:30413"/>
        <label>2</label>
    </ligand>
    <ligandPart>
        <name>Fe</name>
        <dbReference type="ChEBI" id="CHEBI:18248"/>
    </ligandPart>
</feature>
<evidence type="ECO:0000256" key="6">
    <source>
        <dbReference type="ARBA" id="ARBA00022692"/>
    </source>
</evidence>
<comment type="caution">
    <text evidence="17">The sequence shown here is derived from an EMBL/GenBank/DDBJ whole genome shotgun (WGS) entry which is preliminary data.</text>
</comment>
<evidence type="ECO:0000313" key="18">
    <source>
        <dbReference type="Proteomes" id="UP000770889"/>
    </source>
</evidence>
<keyword evidence="3 12" id="KW-0813">Transport</keyword>
<keyword evidence="7 12" id="KW-0479">Metal-binding</keyword>
<keyword evidence="9 15" id="KW-1133">Transmembrane helix</keyword>
<dbReference type="GO" id="GO:0005886">
    <property type="term" value="C:plasma membrane"/>
    <property type="evidence" value="ECO:0007669"/>
    <property type="project" value="UniProtKB-SubCell"/>
</dbReference>
<feature type="binding site" description="axial binding residue" evidence="14">
    <location>
        <position position="51"/>
    </location>
    <ligand>
        <name>heme</name>
        <dbReference type="ChEBI" id="CHEBI:30413"/>
        <label>1</label>
    </ligand>
    <ligandPart>
        <name>Fe</name>
        <dbReference type="ChEBI" id="CHEBI:18248"/>
    </ligandPart>
</feature>
<feature type="binding site" description="covalent" evidence="13">
    <location>
        <position position="45"/>
    </location>
    <ligand>
        <name>heme</name>
        <dbReference type="ChEBI" id="CHEBI:30413"/>
        <label>1</label>
    </ligand>
</feature>
<evidence type="ECO:0000256" key="12">
    <source>
        <dbReference type="PIRNR" id="PIRNR000013"/>
    </source>
</evidence>
<evidence type="ECO:0000256" key="15">
    <source>
        <dbReference type="SAM" id="Phobius"/>
    </source>
</evidence>
<dbReference type="PANTHER" id="PTHR30333">
    <property type="entry name" value="CYTOCHROME C-TYPE PROTEIN"/>
    <property type="match status" value="1"/>
</dbReference>
<dbReference type="GO" id="GO:0019333">
    <property type="term" value="P:denitrification pathway"/>
    <property type="evidence" value="ECO:0007669"/>
    <property type="project" value="InterPro"/>
</dbReference>
<feature type="binding site" description="covalent" evidence="13">
    <location>
        <position position="74"/>
    </location>
    <ligand>
        <name>heme</name>
        <dbReference type="ChEBI" id="CHEBI:30413"/>
        <label>2</label>
    </ligand>
</feature>
<feature type="binding site" description="axial binding residue" evidence="14">
    <location>
        <position position="177"/>
    </location>
    <ligand>
        <name>heme</name>
        <dbReference type="ChEBI" id="CHEBI:30413"/>
        <label>2</label>
    </ligand>
    <ligandPart>
        <name>Fe</name>
        <dbReference type="ChEBI" id="CHEBI:18248"/>
    </ligandPart>
</feature>
<feature type="transmembrane region" description="Helical" evidence="15">
    <location>
        <begin position="12"/>
        <end position="33"/>
    </location>
</feature>
<dbReference type="GO" id="GO:0009061">
    <property type="term" value="P:anaerobic respiration"/>
    <property type="evidence" value="ECO:0007669"/>
    <property type="project" value="TreeGrafter"/>
</dbReference>